<keyword evidence="6" id="KW-0547">Nucleotide-binding</keyword>
<keyword evidence="4" id="KW-1003">Cell membrane</keyword>
<dbReference type="InterPro" id="IPR003439">
    <property type="entry name" value="ABC_transporter-like_ATP-bd"/>
</dbReference>
<dbReference type="STRING" id="1183432.AGR3A_Lc40049"/>
<dbReference type="EMBL" id="FBWK01000059">
    <property type="protein sequence ID" value="CUX62616.1"/>
    <property type="molecule type" value="Genomic_DNA"/>
</dbReference>
<accession>A0A1S7S5B5</accession>
<evidence type="ECO:0000256" key="8">
    <source>
        <dbReference type="ARBA" id="ARBA00022967"/>
    </source>
</evidence>
<dbReference type="InterPro" id="IPR017871">
    <property type="entry name" value="ABC_transporter-like_CS"/>
</dbReference>
<evidence type="ECO:0000256" key="3">
    <source>
        <dbReference type="ARBA" id="ARBA00022448"/>
    </source>
</evidence>
<keyword evidence="3" id="KW-0813">Transport</keyword>
<gene>
    <name evidence="11" type="ORF">AGR3A_Lc40049</name>
</gene>
<dbReference type="CDD" id="cd03257">
    <property type="entry name" value="ABC_NikE_OppD_transporters"/>
    <property type="match status" value="1"/>
</dbReference>
<feature type="domain" description="ABC transporter" evidence="10">
    <location>
        <begin position="7"/>
        <end position="250"/>
    </location>
</feature>
<organism evidence="11 12">
    <name type="scientific">Agrobacterium tomkonis CFBP 6623</name>
    <dbReference type="NCBI Taxonomy" id="1183432"/>
    <lineage>
        <taxon>Bacteria</taxon>
        <taxon>Pseudomonadati</taxon>
        <taxon>Pseudomonadota</taxon>
        <taxon>Alphaproteobacteria</taxon>
        <taxon>Hyphomicrobiales</taxon>
        <taxon>Rhizobiaceae</taxon>
        <taxon>Rhizobium/Agrobacterium group</taxon>
        <taxon>Agrobacterium</taxon>
        <taxon>Agrobacterium tumefaciens complex</taxon>
    </lineage>
</organism>
<dbReference type="InterPro" id="IPR027417">
    <property type="entry name" value="P-loop_NTPase"/>
</dbReference>
<sequence length="267" mass="28159">MSGNALCRIDDLSVRYTAADSPALCKVSLTIRQGQRLAIIGESGSGKSTLGKAIAGLLPRTVRVSGDISWSRDSGLFTGRPMPGRDIGTIFQDTGATLNPVLTIGEQVAEGAVRHLGLSWKAARDLGRDLLEKVRLPHPSHLLSAYPHQLSGGQRQRVAIAAAIAARPSILIADEATSALDTVTQAAIATLLDDLVREEERTLVFITHDIGLASSLADDIAVLSAGELVEHGPARRVLSAPAHAYTRTLLADYLDLSTPPLVSEAAP</sequence>
<name>A0A1S7S5B5_9HYPH</name>
<dbReference type="Gene3D" id="3.40.50.300">
    <property type="entry name" value="P-loop containing nucleotide triphosphate hydrolases"/>
    <property type="match status" value="1"/>
</dbReference>
<keyword evidence="7" id="KW-0067">ATP-binding</keyword>
<dbReference type="PANTHER" id="PTHR43297:SF14">
    <property type="entry name" value="ATPASE AAA-TYPE CORE DOMAIN-CONTAINING PROTEIN"/>
    <property type="match status" value="1"/>
</dbReference>
<evidence type="ECO:0000313" key="12">
    <source>
        <dbReference type="Proteomes" id="UP000191988"/>
    </source>
</evidence>
<proteinExistence type="inferred from homology"/>
<dbReference type="RefSeq" id="WP_046800848.1">
    <property type="nucleotide sequence ID" value="NZ_LT009724.1"/>
</dbReference>
<dbReference type="Proteomes" id="UP000191988">
    <property type="component" value="Unassembled WGS sequence"/>
</dbReference>
<dbReference type="SMART" id="SM00382">
    <property type="entry name" value="AAA"/>
    <property type="match status" value="1"/>
</dbReference>
<dbReference type="SUPFAM" id="SSF52540">
    <property type="entry name" value="P-loop containing nucleoside triphosphate hydrolases"/>
    <property type="match status" value="1"/>
</dbReference>
<evidence type="ECO:0000256" key="2">
    <source>
        <dbReference type="ARBA" id="ARBA00005417"/>
    </source>
</evidence>
<reference evidence="12" key="1">
    <citation type="submission" date="2016-01" db="EMBL/GenBank/DDBJ databases">
        <authorList>
            <person name="Regsiter A."/>
            <person name="william w."/>
        </authorList>
    </citation>
    <scope>NUCLEOTIDE SEQUENCE [LARGE SCALE GENOMIC DNA]</scope>
    <source>
        <strain evidence="12">CFBP 6623</strain>
    </source>
</reference>
<evidence type="ECO:0000256" key="7">
    <source>
        <dbReference type="ARBA" id="ARBA00022840"/>
    </source>
</evidence>
<evidence type="ECO:0000256" key="5">
    <source>
        <dbReference type="ARBA" id="ARBA00022519"/>
    </source>
</evidence>
<dbReference type="InterPro" id="IPR003593">
    <property type="entry name" value="AAA+_ATPase"/>
</dbReference>
<keyword evidence="9" id="KW-0472">Membrane</keyword>
<dbReference type="AlphaFoldDB" id="A0A1S7S5B5"/>
<keyword evidence="5" id="KW-0997">Cell inner membrane</keyword>
<dbReference type="PROSITE" id="PS50893">
    <property type="entry name" value="ABC_TRANSPORTER_2"/>
    <property type="match status" value="1"/>
</dbReference>
<keyword evidence="8" id="KW-1278">Translocase</keyword>
<dbReference type="GO" id="GO:0005886">
    <property type="term" value="C:plasma membrane"/>
    <property type="evidence" value="ECO:0007669"/>
    <property type="project" value="UniProtKB-SubCell"/>
</dbReference>
<evidence type="ECO:0000256" key="4">
    <source>
        <dbReference type="ARBA" id="ARBA00022475"/>
    </source>
</evidence>
<comment type="similarity">
    <text evidence="2">Belongs to the ABC transporter superfamily.</text>
</comment>
<evidence type="ECO:0000256" key="9">
    <source>
        <dbReference type="ARBA" id="ARBA00023136"/>
    </source>
</evidence>
<dbReference type="PROSITE" id="PS00211">
    <property type="entry name" value="ABC_TRANSPORTER_1"/>
    <property type="match status" value="1"/>
</dbReference>
<dbReference type="GO" id="GO:0005524">
    <property type="term" value="F:ATP binding"/>
    <property type="evidence" value="ECO:0007669"/>
    <property type="project" value="UniProtKB-KW"/>
</dbReference>
<dbReference type="GO" id="GO:0016887">
    <property type="term" value="F:ATP hydrolysis activity"/>
    <property type="evidence" value="ECO:0007669"/>
    <property type="project" value="InterPro"/>
</dbReference>
<keyword evidence="12" id="KW-1185">Reference proteome</keyword>
<dbReference type="Pfam" id="PF00005">
    <property type="entry name" value="ABC_tran"/>
    <property type="match status" value="1"/>
</dbReference>
<dbReference type="PANTHER" id="PTHR43297">
    <property type="entry name" value="OLIGOPEPTIDE TRANSPORT ATP-BINDING PROTEIN APPD"/>
    <property type="match status" value="1"/>
</dbReference>
<protein>
    <submittedName>
        <fullName evidence="11">ABC transporter, nucleotide binding/ATPase protein (Oligopeptide)</fullName>
    </submittedName>
</protein>
<evidence type="ECO:0000256" key="1">
    <source>
        <dbReference type="ARBA" id="ARBA00004417"/>
    </source>
</evidence>
<dbReference type="InterPro" id="IPR050388">
    <property type="entry name" value="ABC_Ni/Peptide_Import"/>
</dbReference>
<evidence type="ECO:0000313" key="11">
    <source>
        <dbReference type="EMBL" id="CUX62616.1"/>
    </source>
</evidence>
<comment type="subcellular location">
    <subcellularLocation>
        <location evidence="1">Cell inner membrane</location>
        <topology evidence="1">Peripheral membrane protein</topology>
    </subcellularLocation>
</comment>
<evidence type="ECO:0000256" key="6">
    <source>
        <dbReference type="ARBA" id="ARBA00022741"/>
    </source>
</evidence>
<evidence type="ECO:0000259" key="10">
    <source>
        <dbReference type="PROSITE" id="PS50893"/>
    </source>
</evidence>